<evidence type="ECO:0000256" key="2">
    <source>
        <dbReference type="ARBA" id="ARBA00004613"/>
    </source>
</evidence>
<sequence>MRHAHRKPWLLFLLMVASDLCFIQTVRNRAHSSIALKSIGNSQDGRPALRPPFRFHTLASEAAIKEGLEVEQYLSNVLQRQDDFMKTNEVVDRGDFLESLRQAMRSTQLSLVLGGKNLGKTLMRKRTVRELENEPNANLTFMDVNMREQPSKELFKAILGRVASKRSDWAGILQKVASSLASAVAIGTNPGVVAPAAATPISAAVKVLVDSLTSTDREQTLLELIDTFRTEGNDTCILVDEANIALPAGEDPENIHNARQALQYFVMLTKEAKKTGVVLITSDFGYPFRLRNCGMNLQDIQRIINVNEVPKADMLQLMVDRWGMSEDLGKEFFSYFGGNIDLCSAAVKELARKRSALDPFCIVDCPGLPACAADPDAKTHLQNMLEQGWSPVYNLKLDAAAKLIAEENVGGIVAKRSEYFDQPENMWNGNHEFALVPSGTLMRWKIGKELARMESMESIGKVASQPPPAVWVCQLGSPDGKDFEIVGNAFKITASVSDVDDLKKAIKQEKPNRVICDADEIDIYSKEDGRWVKEAKMSASLHNTDEADCYGFMLPAGAAGAA</sequence>
<proteinExistence type="predicted"/>
<dbReference type="InterPro" id="IPR045379">
    <property type="entry name" value="Crinkler_N"/>
</dbReference>
<evidence type="ECO:0000256" key="4">
    <source>
        <dbReference type="SAM" id="SignalP"/>
    </source>
</evidence>
<dbReference type="PANTHER" id="PTHR37096">
    <property type="entry name" value="YALI0E33429P"/>
    <property type="match status" value="1"/>
</dbReference>
<comment type="caution">
    <text evidence="6">The sequence shown here is derived from an EMBL/GenBank/DDBJ whole genome shotgun (WGS) entry which is preliminary data.</text>
</comment>
<feature type="domain" description="Crinkler effector protein N-terminal" evidence="5">
    <location>
        <begin position="488"/>
        <end position="537"/>
    </location>
</feature>
<comment type="subcellular location">
    <subcellularLocation>
        <location evidence="1">Host cell</location>
    </subcellularLocation>
    <subcellularLocation>
        <location evidence="2">Secreted</location>
    </subcellularLocation>
</comment>
<organism evidence="6 7">
    <name type="scientific">Effrenium voratum</name>
    <dbReference type="NCBI Taxonomy" id="2562239"/>
    <lineage>
        <taxon>Eukaryota</taxon>
        <taxon>Sar</taxon>
        <taxon>Alveolata</taxon>
        <taxon>Dinophyceae</taxon>
        <taxon>Suessiales</taxon>
        <taxon>Symbiodiniaceae</taxon>
        <taxon>Effrenium</taxon>
    </lineage>
</organism>
<name>A0AA36ILK0_9DINO</name>
<dbReference type="Pfam" id="PF20147">
    <property type="entry name" value="Crinkler"/>
    <property type="match status" value="1"/>
</dbReference>
<reference evidence="6" key="1">
    <citation type="submission" date="2023-08" db="EMBL/GenBank/DDBJ databases">
        <authorList>
            <person name="Chen Y."/>
            <person name="Shah S."/>
            <person name="Dougan E. K."/>
            <person name="Thang M."/>
            <person name="Chan C."/>
        </authorList>
    </citation>
    <scope>NUCLEOTIDE SEQUENCE</scope>
</reference>
<evidence type="ECO:0000259" key="5">
    <source>
        <dbReference type="Pfam" id="PF20147"/>
    </source>
</evidence>
<evidence type="ECO:0000256" key="3">
    <source>
        <dbReference type="ARBA" id="ARBA00022525"/>
    </source>
</evidence>
<evidence type="ECO:0000313" key="7">
    <source>
        <dbReference type="Proteomes" id="UP001178507"/>
    </source>
</evidence>
<dbReference type="SUPFAM" id="SSF52540">
    <property type="entry name" value="P-loop containing nucleoside triphosphate hydrolases"/>
    <property type="match status" value="1"/>
</dbReference>
<evidence type="ECO:0000256" key="1">
    <source>
        <dbReference type="ARBA" id="ARBA00004340"/>
    </source>
</evidence>
<dbReference type="PANTHER" id="PTHR37096:SF1">
    <property type="entry name" value="AAA+ ATPASE DOMAIN-CONTAINING PROTEIN"/>
    <property type="match status" value="1"/>
</dbReference>
<dbReference type="EMBL" id="CAUJNA010002001">
    <property type="protein sequence ID" value="CAJ1390031.1"/>
    <property type="molecule type" value="Genomic_DNA"/>
</dbReference>
<accession>A0AA36ILK0</accession>
<protein>
    <recommendedName>
        <fullName evidence="5">Crinkler effector protein N-terminal domain-containing protein</fullName>
    </recommendedName>
</protein>
<dbReference type="AlphaFoldDB" id="A0AA36ILK0"/>
<dbReference type="GO" id="GO:0005576">
    <property type="term" value="C:extracellular region"/>
    <property type="evidence" value="ECO:0007669"/>
    <property type="project" value="UniProtKB-SubCell"/>
</dbReference>
<feature type="signal peptide" evidence="4">
    <location>
        <begin position="1"/>
        <end position="25"/>
    </location>
</feature>
<dbReference type="Proteomes" id="UP001178507">
    <property type="component" value="Unassembled WGS sequence"/>
</dbReference>
<dbReference type="InterPro" id="IPR051667">
    <property type="entry name" value="Archaeal_ATPase_domain"/>
</dbReference>
<dbReference type="Gene3D" id="3.40.50.300">
    <property type="entry name" value="P-loop containing nucleotide triphosphate hydrolases"/>
    <property type="match status" value="1"/>
</dbReference>
<keyword evidence="3" id="KW-0964">Secreted</keyword>
<gene>
    <name evidence="6" type="ORF">EVOR1521_LOCUS15541</name>
</gene>
<evidence type="ECO:0000313" key="6">
    <source>
        <dbReference type="EMBL" id="CAJ1390031.1"/>
    </source>
</evidence>
<keyword evidence="7" id="KW-1185">Reference proteome</keyword>
<feature type="chain" id="PRO_5041284748" description="Crinkler effector protein N-terminal domain-containing protein" evidence="4">
    <location>
        <begin position="26"/>
        <end position="562"/>
    </location>
</feature>
<keyword evidence="4" id="KW-0732">Signal</keyword>
<dbReference type="InterPro" id="IPR027417">
    <property type="entry name" value="P-loop_NTPase"/>
</dbReference>
<dbReference type="GO" id="GO:0043657">
    <property type="term" value="C:host cell"/>
    <property type="evidence" value="ECO:0007669"/>
    <property type="project" value="UniProtKB-SubCell"/>
</dbReference>